<protein>
    <submittedName>
        <fullName evidence="1">Uncharacterized protein</fullName>
    </submittedName>
</protein>
<gene>
    <name evidence="1" type="ORF">METZ01_LOCUS224904</name>
</gene>
<proteinExistence type="predicted"/>
<reference evidence="1" key="1">
    <citation type="submission" date="2018-05" db="EMBL/GenBank/DDBJ databases">
        <authorList>
            <person name="Lanie J.A."/>
            <person name="Ng W.-L."/>
            <person name="Kazmierczak K.M."/>
            <person name="Andrzejewski T.M."/>
            <person name="Davidsen T.M."/>
            <person name="Wayne K.J."/>
            <person name="Tettelin H."/>
            <person name="Glass J.I."/>
            <person name="Rusch D."/>
            <person name="Podicherti R."/>
            <person name="Tsui H.-C.T."/>
            <person name="Winkler M.E."/>
        </authorList>
    </citation>
    <scope>NUCLEOTIDE SEQUENCE</scope>
</reference>
<accession>A0A382G9W8</accession>
<evidence type="ECO:0000313" key="1">
    <source>
        <dbReference type="EMBL" id="SVB72050.1"/>
    </source>
</evidence>
<feature type="non-terminal residue" evidence="1">
    <location>
        <position position="1"/>
    </location>
</feature>
<name>A0A382G9W8_9ZZZZ</name>
<dbReference type="EMBL" id="UINC01054392">
    <property type="protein sequence ID" value="SVB72050.1"/>
    <property type="molecule type" value="Genomic_DNA"/>
</dbReference>
<organism evidence="1">
    <name type="scientific">marine metagenome</name>
    <dbReference type="NCBI Taxonomy" id="408172"/>
    <lineage>
        <taxon>unclassified sequences</taxon>
        <taxon>metagenomes</taxon>
        <taxon>ecological metagenomes</taxon>
    </lineage>
</organism>
<sequence length="22" mass="2616">HYLPHIFLQTIECCSAEKKELL</sequence>
<dbReference type="AlphaFoldDB" id="A0A382G9W8"/>